<dbReference type="PATRIC" id="fig|1409788.3.peg.1675"/>
<evidence type="ECO:0000313" key="4">
    <source>
        <dbReference type="Proteomes" id="UP000036958"/>
    </source>
</evidence>
<dbReference type="Pfam" id="PF22740">
    <property type="entry name" value="PapZ_C"/>
    <property type="match status" value="1"/>
</dbReference>
<dbReference type="SUPFAM" id="SSF56112">
    <property type="entry name" value="Protein kinase-like (PK-like)"/>
    <property type="match status" value="1"/>
</dbReference>
<evidence type="ECO:0000313" key="3">
    <source>
        <dbReference type="EMBL" id="KOH45560.1"/>
    </source>
</evidence>
<name>A0A0L8VAQ7_9BACT</name>
<dbReference type="PANTHER" id="PTHR30448:SF0">
    <property type="entry name" value="RNASE ADAPTER PROTEIN RAPZ"/>
    <property type="match status" value="1"/>
</dbReference>
<organism evidence="3 4">
    <name type="scientific">Sunxiuqinia dokdonensis</name>
    <dbReference type="NCBI Taxonomy" id="1409788"/>
    <lineage>
        <taxon>Bacteria</taxon>
        <taxon>Pseudomonadati</taxon>
        <taxon>Bacteroidota</taxon>
        <taxon>Bacteroidia</taxon>
        <taxon>Marinilabiliales</taxon>
        <taxon>Prolixibacteraceae</taxon>
        <taxon>Sunxiuqinia</taxon>
    </lineage>
</organism>
<dbReference type="EMBL" id="LGIA01000110">
    <property type="protein sequence ID" value="KOH45560.1"/>
    <property type="molecule type" value="Genomic_DNA"/>
</dbReference>
<dbReference type="Proteomes" id="UP000036958">
    <property type="component" value="Unassembled WGS sequence"/>
</dbReference>
<dbReference type="PANTHER" id="PTHR30448">
    <property type="entry name" value="RNASE ADAPTER PROTEIN RAPZ"/>
    <property type="match status" value="1"/>
</dbReference>
<dbReference type="InterPro" id="IPR005337">
    <property type="entry name" value="RapZ-like"/>
</dbReference>
<feature type="domain" description="Aminoglycoside phosphotransferase" evidence="1">
    <location>
        <begin position="65"/>
        <end position="269"/>
    </location>
</feature>
<feature type="domain" description="RapZ C-terminal" evidence="2">
    <location>
        <begin position="358"/>
        <end position="482"/>
    </location>
</feature>
<comment type="caution">
    <text evidence="3">The sequence shown here is derived from an EMBL/GenBank/DDBJ whole genome shotgun (WGS) entry which is preliminary data.</text>
</comment>
<proteinExistence type="predicted"/>
<evidence type="ECO:0000259" key="2">
    <source>
        <dbReference type="Pfam" id="PF22740"/>
    </source>
</evidence>
<dbReference type="Gene3D" id="3.90.1200.10">
    <property type="match status" value="1"/>
</dbReference>
<dbReference type="GO" id="GO:0005524">
    <property type="term" value="F:ATP binding"/>
    <property type="evidence" value="ECO:0007669"/>
    <property type="project" value="InterPro"/>
</dbReference>
<dbReference type="InterPro" id="IPR053931">
    <property type="entry name" value="RapZ_C"/>
</dbReference>
<evidence type="ECO:0000259" key="1">
    <source>
        <dbReference type="Pfam" id="PF01636"/>
    </source>
</evidence>
<dbReference type="AlphaFoldDB" id="A0A0L8VAQ7"/>
<dbReference type="InterPro" id="IPR002575">
    <property type="entry name" value="Aminoglycoside_PTrfase"/>
</dbReference>
<sequence>MFPTKKHDALDLKTKEEIIQLYEGHFQEEMTAFEVLPASGSYREYCRIKSKNHQAIGAWNQDVRENAAFLEFSAHFFEQGVAVPKIYAVNDAKTCYLLEDLGKLTLFDYLSRTRELEGFSEKIVNVYKKVLRELPKLQITAGKGINYDYCYPRAAFDKQSMMWDLNYFKYYFLKLAKIPFDEQALEDDFQNFSNYLLDAESDYFMFRDFQSRNIMLREGQVAFIDYQGGRKGALQYDLASLLYDAKADIPQTVRNELLEFYLDELEKYQAINRDEFKAYFTGYVLIRIMQAMGAYGFRGFYEKKEHFLKSIPFALENLKYLLENNNIPVELTELFHVLDAISQSIYLRKIGLQDDALTIRITSFSYKKGIPEDPSGNGGGYVFDCRAIHNPGRYEDYKQLTGKDQPVVDFLESNSDMADFLSHVYGLVDHSVKMYLSRGFSHLSVNFGCTGGQHRSVYAAERLAAHLREKYTANVLLSHREQDF</sequence>
<reference evidence="4" key="1">
    <citation type="submission" date="2015-07" db="EMBL/GenBank/DDBJ databases">
        <title>Genome sequencing of Sunxiuqinia dokdonensis strain SK.</title>
        <authorList>
            <person name="Ahn S."/>
            <person name="Kim B.-C."/>
        </authorList>
    </citation>
    <scope>NUCLEOTIDE SEQUENCE [LARGE SCALE GENOMIC DNA]</scope>
    <source>
        <strain evidence="4">SK</strain>
    </source>
</reference>
<protein>
    <submittedName>
        <fullName evidence="3">Uncharacterized protein</fullName>
    </submittedName>
</protein>
<dbReference type="Gene3D" id="3.30.200.20">
    <property type="entry name" value="Phosphorylase Kinase, domain 1"/>
    <property type="match status" value="1"/>
</dbReference>
<gene>
    <name evidence="3" type="ORF">NC99_16230</name>
</gene>
<accession>A0A0L8VAQ7</accession>
<dbReference type="Pfam" id="PF01636">
    <property type="entry name" value="APH"/>
    <property type="match status" value="1"/>
</dbReference>
<dbReference type="InterPro" id="IPR011009">
    <property type="entry name" value="Kinase-like_dom_sf"/>
</dbReference>
<keyword evidence="4" id="KW-1185">Reference proteome</keyword>
<dbReference type="STRING" id="1409788.NC99_16230"/>